<protein>
    <recommendedName>
        <fullName evidence="3">CCHC-type domain-containing protein</fullName>
    </recommendedName>
</protein>
<dbReference type="AlphaFoldDB" id="A0A444XWM5"/>
<dbReference type="SUPFAM" id="SSF57756">
    <property type="entry name" value="Retrovirus zinc finger-like domains"/>
    <property type="match status" value="1"/>
</dbReference>
<keyword evidence="1" id="KW-0863">Zinc-finger</keyword>
<dbReference type="PANTHER" id="PTHR47718">
    <property type="entry name" value="OS01G0519700 PROTEIN"/>
    <property type="match status" value="1"/>
</dbReference>
<dbReference type="GO" id="GO:0008270">
    <property type="term" value="F:zinc ion binding"/>
    <property type="evidence" value="ECO:0007669"/>
    <property type="project" value="UniProtKB-KW"/>
</dbReference>
<dbReference type="PANTHER" id="PTHR47718:SF4">
    <property type="entry name" value="PROTEIN FAR1-RELATED SEQUENCE"/>
    <property type="match status" value="1"/>
</dbReference>
<accession>A0A444XWM5</accession>
<feature type="domain" description="CCHC-type" evidence="3">
    <location>
        <begin position="220"/>
        <end position="237"/>
    </location>
</feature>
<proteinExistence type="predicted"/>
<keyword evidence="1" id="KW-0862">Zinc</keyword>
<sequence>MNSMRQVGISIPKIYQSFAMQVGGFNLVRFTKQDMHNEVRKQRALQNGDKYCCPEVTWQVLHQLHNGTFQCNYRRMESYGIPCVHIIVVLVGIDIGSLPKTLVLKRWCKSAKNNVTADRQVTDTGDAASRYRSRLGAFVDQCKIFANVACLRDEDYKVFNEKMARDAIMLEVKNALRVAPDVNPHLNDEGGGGINDQVRVRTKGTGRGNDSRVTNEPKKRKCSACGKLGHRRTRCPSALASRQACRGPLPRRGVHGPARPEDPVRPRTL</sequence>
<organism evidence="4 5">
    <name type="scientific">Arachis hypogaea</name>
    <name type="common">Peanut</name>
    <dbReference type="NCBI Taxonomy" id="3818"/>
    <lineage>
        <taxon>Eukaryota</taxon>
        <taxon>Viridiplantae</taxon>
        <taxon>Streptophyta</taxon>
        <taxon>Embryophyta</taxon>
        <taxon>Tracheophyta</taxon>
        <taxon>Spermatophyta</taxon>
        <taxon>Magnoliopsida</taxon>
        <taxon>eudicotyledons</taxon>
        <taxon>Gunneridae</taxon>
        <taxon>Pentapetalae</taxon>
        <taxon>rosids</taxon>
        <taxon>fabids</taxon>
        <taxon>Fabales</taxon>
        <taxon>Fabaceae</taxon>
        <taxon>Papilionoideae</taxon>
        <taxon>50 kb inversion clade</taxon>
        <taxon>dalbergioids sensu lato</taxon>
        <taxon>Dalbergieae</taxon>
        <taxon>Pterocarpus clade</taxon>
        <taxon>Arachis</taxon>
    </lineage>
</organism>
<gene>
    <name evidence="4" type="ORF">Ahy_B08g089082</name>
</gene>
<feature type="region of interest" description="Disordered" evidence="2">
    <location>
        <begin position="236"/>
        <end position="269"/>
    </location>
</feature>
<evidence type="ECO:0000256" key="1">
    <source>
        <dbReference type="PROSITE-ProRule" id="PRU00047"/>
    </source>
</evidence>
<name>A0A444XWM5_ARAHY</name>
<dbReference type="Proteomes" id="UP000289738">
    <property type="component" value="Chromosome B08"/>
</dbReference>
<feature type="compositionally biased region" description="Basic and acidic residues" evidence="2">
    <location>
        <begin position="258"/>
        <end position="269"/>
    </location>
</feature>
<dbReference type="EMBL" id="SDMP01000018">
    <property type="protein sequence ID" value="RYQ94200.1"/>
    <property type="molecule type" value="Genomic_DNA"/>
</dbReference>
<keyword evidence="5" id="KW-1185">Reference proteome</keyword>
<dbReference type="InterPro" id="IPR001878">
    <property type="entry name" value="Znf_CCHC"/>
</dbReference>
<evidence type="ECO:0000256" key="2">
    <source>
        <dbReference type="SAM" id="MobiDB-lite"/>
    </source>
</evidence>
<reference evidence="4 5" key="1">
    <citation type="submission" date="2019-01" db="EMBL/GenBank/DDBJ databases">
        <title>Sequencing of cultivated peanut Arachis hypogaea provides insights into genome evolution and oil improvement.</title>
        <authorList>
            <person name="Chen X."/>
        </authorList>
    </citation>
    <scope>NUCLEOTIDE SEQUENCE [LARGE SCALE GENOMIC DNA]</scope>
    <source>
        <strain evidence="5">cv. Fuhuasheng</strain>
        <tissue evidence="4">Leaves</tissue>
    </source>
</reference>
<evidence type="ECO:0000313" key="5">
    <source>
        <dbReference type="Proteomes" id="UP000289738"/>
    </source>
</evidence>
<dbReference type="GO" id="GO:0003676">
    <property type="term" value="F:nucleic acid binding"/>
    <property type="evidence" value="ECO:0007669"/>
    <property type="project" value="InterPro"/>
</dbReference>
<evidence type="ECO:0000313" key="4">
    <source>
        <dbReference type="EMBL" id="RYQ94200.1"/>
    </source>
</evidence>
<keyword evidence="1" id="KW-0479">Metal-binding</keyword>
<dbReference type="InterPro" id="IPR036875">
    <property type="entry name" value="Znf_CCHC_sf"/>
</dbReference>
<dbReference type="PROSITE" id="PS50158">
    <property type="entry name" value="ZF_CCHC"/>
    <property type="match status" value="1"/>
</dbReference>
<feature type="region of interest" description="Disordered" evidence="2">
    <location>
        <begin position="183"/>
        <end position="218"/>
    </location>
</feature>
<comment type="caution">
    <text evidence="4">The sequence shown here is derived from an EMBL/GenBank/DDBJ whole genome shotgun (WGS) entry which is preliminary data.</text>
</comment>
<evidence type="ECO:0000259" key="3">
    <source>
        <dbReference type="PROSITE" id="PS50158"/>
    </source>
</evidence>